<reference evidence="1" key="1">
    <citation type="submission" date="2018-05" db="EMBL/GenBank/DDBJ databases">
        <authorList>
            <person name="Lanie J.A."/>
            <person name="Ng W.-L."/>
            <person name="Kazmierczak K.M."/>
            <person name="Andrzejewski T.M."/>
            <person name="Davidsen T.M."/>
            <person name="Wayne K.J."/>
            <person name="Tettelin H."/>
            <person name="Glass J.I."/>
            <person name="Rusch D."/>
            <person name="Podicherti R."/>
            <person name="Tsui H.-C.T."/>
            <person name="Winkler M.E."/>
        </authorList>
    </citation>
    <scope>NUCLEOTIDE SEQUENCE</scope>
</reference>
<sequence length="96" mass="10461">VTNTNSIGVTLDDNTTTLVTVNNLALPAQFQDAANIAVTPYNTIESSNLQTALEELADQSFRGADTPSGDYIEQGDLWYESDTETLKIYREVSSNV</sequence>
<name>A0A382WDV0_9ZZZZ</name>
<feature type="non-terminal residue" evidence="1">
    <location>
        <position position="1"/>
    </location>
</feature>
<accession>A0A382WDV0</accession>
<evidence type="ECO:0000313" key="1">
    <source>
        <dbReference type="EMBL" id="SVD56710.1"/>
    </source>
</evidence>
<gene>
    <name evidence="1" type="ORF">METZ01_LOCUS409564</name>
</gene>
<dbReference type="AlphaFoldDB" id="A0A382WDV0"/>
<proteinExistence type="predicted"/>
<dbReference type="EMBL" id="UINC01158909">
    <property type="protein sequence ID" value="SVD56710.1"/>
    <property type="molecule type" value="Genomic_DNA"/>
</dbReference>
<protein>
    <submittedName>
        <fullName evidence="1">Uncharacterized protein</fullName>
    </submittedName>
</protein>
<feature type="non-terminal residue" evidence="1">
    <location>
        <position position="96"/>
    </location>
</feature>
<organism evidence="1">
    <name type="scientific">marine metagenome</name>
    <dbReference type="NCBI Taxonomy" id="408172"/>
    <lineage>
        <taxon>unclassified sequences</taxon>
        <taxon>metagenomes</taxon>
        <taxon>ecological metagenomes</taxon>
    </lineage>
</organism>